<protein>
    <recommendedName>
        <fullName evidence="3">Lipoprotein</fullName>
    </recommendedName>
</protein>
<dbReference type="EMBL" id="JADIMD010000081">
    <property type="protein sequence ID" value="MBO8474703.1"/>
    <property type="molecule type" value="Genomic_DNA"/>
</dbReference>
<accession>A0A9D9IN82</accession>
<reference evidence="1" key="1">
    <citation type="submission" date="2020-10" db="EMBL/GenBank/DDBJ databases">
        <authorList>
            <person name="Gilroy R."/>
        </authorList>
    </citation>
    <scope>NUCLEOTIDE SEQUENCE</scope>
    <source>
        <strain evidence="1">B1-13419</strain>
    </source>
</reference>
<gene>
    <name evidence="1" type="ORF">IAB91_05375</name>
</gene>
<proteinExistence type="predicted"/>
<dbReference type="Proteomes" id="UP000823757">
    <property type="component" value="Unassembled WGS sequence"/>
</dbReference>
<evidence type="ECO:0008006" key="3">
    <source>
        <dbReference type="Google" id="ProtNLM"/>
    </source>
</evidence>
<evidence type="ECO:0000313" key="1">
    <source>
        <dbReference type="EMBL" id="MBO8474703.1"/>
    </source>
</evidence>
<dbReference type="AlphaFoldDB" id="A0A9D9IN82"/>
<sequence>MKNLFRASLIVVAAAGLMSCDGVNGGGSQISMTPDENKARLEEVGQKVIAKFKPEVQENLIKAVNDFQIYANDGNLEVYDKYAPAEFAAQFASVVKSTVEGANLGGIMALAAPDSHLYEAARIYGIYTYNGSSWSRTESTDKIEFRFTTEEGKSVVVTAQASEGGAELTIEGETIVIPQQVTAAVTIEGRTEFSANVRTSCNFGSTVTVDIAIDANGYVVKENVTVNPNSGSCSASFGIDGETIVAMNGTFTGNNLTNPDNIYDNSMTIGGSANAQVTIMNEVQVKGSCSNLSSLLSELDVLRDKYDYSSEACATEEAAIYNKYLSVGMTYVPATNMVANLRMAPYLSWHGSNYNPETGIYEDVDYYYVEPLIVFTSDSSIYSMEAYFNEENFGGLIESFENLYKIYAGYVGAVVE</sequence>
<organism evidence="1 2">
    <name type="scientific">Candidatus Cryptobacteroides faecigallinarum</name>
    <dbReference type="NCBI Taxonomy" id="2840763"/>
    <lineage>
        <taxon>Bacteria</taxon>
        <taxon>Pseudomonadati</taxon>
        <taxon>Bacteroidota</taxon>
        <taxon>Bacteroidia</taxon>
        <taxon>Bacteroidales</taxon>
        <taxon>Candidatus Cryptobacteroides</taxon>
    </lineage>
</organism>
<dbReference type="PROSITE" id="PS51257">
    <property type="entry name" value="PROKAR_LIPOPROTEIN"/>
    <property type="match status" value="1"/>
</dbReference>
<comment type="caution">
    <text evidence="1">The sequence shown here is derived from an EMBL/GenBank/DDBJ whole genome shotgun (WGS) entry which is preliminary data.</text>
</comment>
<evidence type="ECO:0000313" key="2">
    <source>
        <dbReference type="Proteomes" id="UP000823757"/>
    </source>
</evidence>
<reference evidence="1" key="2">
    <citation type="journal article" date="2021" name="PeerJ">
        <title>Extensive microbial diversity within the chicken gut microbiome revealed by metagenomics and culture.</title>
        <authorList>
            <person name="Gilroy R."/>
            <person name="Ravi A."/>
            <person name="Getino M."/>
            <person name="Pursley I."/>
            <person name="Horton D.L."/>
            <person name="Alikhan N.F."/>
            <person name="Baker D."/>
            <person name="Gharbi K."/>
            <person name="Hall N."/>
            <person name="Watson M."/>
            <person name="Adriaenssens E.M."/>
            <person name="Foster-Nyarko E."/>
            <person name="Jarju S."/>
            <person name="Secka A."/>
            <person name="Antonio M."/>
            <person name="Oren A."/>
            <person name="Chaudhuri R.R."/>
            <person name="La Ragione R."/>
            <person name="Hildebrand F."/>
            <person name="Pallen M.J."/>
        </authorList>
    </citation>
    <scope>NUCLEOTIDE SEQUENCE</scope>
    <source>
        <strain evidence="1">B1-13419</strain>
    </source>
</reference>
<name>A0A9D9IN82_9BACT</name>